<evidence type="ECO:0000313" key="5">
    <source>
        <dbReference type="Proteomes" id="UP000825701"/>
    </source>
</evidence>
<dbReference type="AlphaFoldDB" id="A0A9E6R684"/>
<dbReference type="Gene3D" id="3.20.20.70">
    <property type="entry name" value="Aldolase class I"/>
    <property type="match status" value="1"/>
</dbReference>
<evidence type="ECO:0000313" key="4">
    <source>
        <dbReference type="EMBL" id="QZN98972.1"/>
    </source>
</evidence>
<dbReference type="InterPro" id="IPR013785">
    <property type="entry name" value="Aldolase_TIM"/>
</dbReference>
<dbReference type="CDD" id="cd04730">
    <property type="entry name" value="NPD_like"/>
    <property type="match status" value="1"/>
</dbReference>
<dbReference type="SUPFAM" id="SSF51412">
    <property type="entry name" value="Inosine monophosphate dehydrogenase (IMPDH)"/>
    <property type="match status" value="1"/>
</dbReference>
<keyword evidence="5" id="KW-1185">Reference proteome</keyword>
<keyword evidence="1" id="KW-0285">Flavoprotein</keyword>
<name>A0A9E6R684_9HYPH</name>
<dbReference type="RefSeq" id="WP_261401973.1">
    <property type="nucleotide sequence ID" value="NZ_CP081869.1"/>
</dbReference>
<keyword evidence="4" id="KW-0503">Monooxygenase</keyword>
<dbReference type="Pfam" id="PF03060">
    <property type="entry name" value="NMO"/>
    <property type="match status" value="1"/>
</dbReference>
<dbReference type="PANTHER" id="PTHR32332:SF31">
    <property type="entry name" value="2-NITROPROPANE DIOXYGENASE FAMILY, PUTATIVE (AFU_ORTHOLOGUE AFUA_2G09850)-RELATED"/>
    <property type="match status" value="1"/>
</dbReference>
<gene>
    <name evidence="4" type="ORF">K6K41_19035</name>
</gene>
<keyword evidence="2" id="KW-0288">FMN</keyword>
<reference evidence="4" key="1">
    <citation type="submission" date="2021-08" db="EMBL/GenBank/DDBJ databases">
        <authorList>
            <person name="Zhang H."/>
            <person name="Xu M."/>
            <person name="Yu Z."/>
            <person name="Yang L."/>
            <person name="Cai Y."/>
        </authorList>
    </citation>
    <scope>NUCLEOTIDE SEQUENCE</scope>
    <source>
        <strain evidence="4">CHL1</strain>
    </source>
</reference>
<protein>
    <submittedName>
        <fullName evidence="4">Nitronate monooxygenase</fullName>
    </submittedName>
</protein>
<dbReference type="InterPro" id="IPR004136">
    <property type="entry name" value="NMO"/>
</dbReference>
<dbReference type="PANTHER" id="PTHR32332">
    <property type="entry name" value="2-NITROPROPANE DIOXYGENASE"/>
    <property type="match status" value="1"/>
</dbReference>
<dbReference type="Proteomes" id="UP000825701">
    <property type="component" value="Chromosome"/>
</dbReference>
<organism evidence="4 5">
    <name type="scientific">Chenggangzhangella methanolivorans</name>
    <dbReference type="NCBI Taxonomy" id="1437009"/>
    <lineage>
        <taxon>Bacteria</taxon>
        <taxon>Pseudomonadati</taxon>
        <taxon>Pseudomonadota</taxon>
        <taxon>Alphaproteobacteria</taxon>
        <taxon>Hyphomicrobiales</taxon>
        <taxon>Methylopilaceae</taxon>
        <taxon>Chenggangzhangella</taxon>
    </lineage>
</organism>
<dbReference type="KEGG" id="cmet:K6K41_19035"/>
<evidence type="ECO:0000256" key="2">
    <source>
        <dbReference type="ARBA" id="ARBA00022643"/>
    </source>
</evidence>
<proteinExistence type="predicted"/>
<dbReference type="GO" id="GO:0018580">
    <property type="term" value="F:nitronate monooxygenase activity"/>
    <property type="evidence" value="ECO:0007669"/>
    <property type="project" value="InterPro"/>
</dbReference>
<accession>A0A9E6R684</accession>
<evidence type="ECO:0000256" key="1">
    <source>
        <dbReference type="ARBA" id="ARBA00022630"/>
    </source>
</evidence>
<keyword evidence="3" id="KW-0560">Oxidoreductase</keyword>
<evidence type="ECO:0000256" key="3">
    <source>
        <dbReference type="ARBA" id="ARBA00023002"/>
    </source>
</evidence>
<dbReference type="EMBL" id="CP081869">
    <property type="protein sequence ID" value="QZN98972.1"/>
    <property type="molecule type" value="Genomic_DNA"/>
</dbReference>
<sequence>MTLKTRLTETFGLRCPIVLAPMDPASGGELAAAVSRAGGLGLIGVGYGDGATPEAEFAKAGGACVGFGFITWALANAPDLLDRALALKPAAVMLSFADPTPVAGKIRASGAPLLCQVHSLDHARRALDAGADVIVAQGSDAGGHGLTTRGTISLVPHVVDLVAARRPEVLVLAAGGIADGRGLAAALTLGADGALLGTRFWATREAKIPDAAKARALAATGDDTIRTTVYDIVRDRDWPAEYTGRLLRNRFVDEWHGRENELRAMDLGARKAAEEQSRGGDPVSNVTVGEAIGLIDDLPPAGELVERIAADAERRLRAASQALSAD</sequence>